<gene>
    <name evidence="2" type="ORF">HNQ39_000446</name>
</gene>
<dbReference type="Proteomes" id="UP000520814">
    <property type="component" value="Unassembled WGS sequence"/>
</dbReference>
<dbReference type="SUPFAM" id="SSF51445">
    <property type="entry name" value="(Trans)glycosidases"/>
    <property type="match status" value="1"/>
</dbReference>
<dbReference type="InterPro" id="IPR013780">
    <property type="entry name" value="Glyco_hydro_b"/>
</dbReference>
<dbReference type="AlphaFoldDB" id="A0A7W9SM31"/>
<dbReference type="InterPro" id="IPR017853">
    <property type="entry name" value="GH"/>
</dbReference>
<feature type="domain" description="Glycoside hydrolase family 44 catalytic" evidence="1">
    <location>
        <begin position="56"/>
        <end position="270"/>
    </location>
</feature>
<evidence type="ECO:0000259" key="1">
    <source>
        <dbReference type="Pfam" id="PF12891"/>
    </source>
</evidence>
<evidence type="ECO:0000313" key="2">
    <source>
        <dbReference type="EMBL" id="MBB6048684.1"/>
    </source>
</evidence>
<keyword evidence="3" id="KW-1185">Reference proteome</keyword>
<organism evidence="2 3">
    <name type="scientific">Armatimonas rosea</name>
    <dbReference type="NCBI Taxonomy" id="685828"/>
    <lineage>
        <taxon>Bacteria</taxon>
        <taxon>Bacillati</taxon>
        <taxon>Armatimonadota</taxon>
        <taxon>Armatimonadia</taxon>
        <taxon>Armatimonadales</taxon>
        <taxon>Armatimonadaceae</taxon>
        <taxon>Armatimonas</taxon>
    </lineage>
</organism>
<evidence type="ECO:0000313" key="3">
    <source>
        <dbReference type="Proteomes" id="UP000520814"/>
    </source>
</evidence>
<dbReference type="RefSeq" id="WP_184192319.1">
    <property type="nucleotide sequence ID" value="NZ_JACHGW010000001.1"/>
</dbReference>
<protein>
    <recommendedName>
        <fullName evidence="1">Glycoside hydrolase family 44 catalytic domain-containing protein</fullName>
    </recommendedName>
</protein>
<sequence>MQKTARITINVTETYPISPLIYGVNFPDWSGMRGLTVPLARQGGNRMTAYNWETNASNAGSDWKHQNDAYLDKTDEAGHTTRVFLEGALRHGATAILTVPMAGYVAADKKGDGDVNQTPNYLATRFRRSLPKKPGKLVYPPNPQDDAVYQDEFVAWVEKQKGAGTVWYALDNEPDIWAGTHARIVPKTPTYAAFLERSIAYTAAIKSVAPRAKVCGPVSYGWQGFRRFQDASDAGNRDFLDFYLDGMHAAEKKTGKRLLDYLDIHFYPEAQGAGGRITEDKPGNAEARIQAPRSLWDPSYVEKSWITDSLGKKPIALLPRLLKQIETHYPGTKLAITEYHYGGRNEISGALSQADVLGVYGRYGVHAACIWGMSAKDTAQLAGFRAFAGFGELGLKVTGETPAEDSVYAARSRKKPGVVRVVLLNKTEQPRAFTLALKGATVKVATATVTTANNLGQATSLPAGVQDGKVLLTAPALSLVTLELR</sequence>
<dbReference type="Gene3D" id="2.60.40.1180">
    <property type="entry name" value="Golgi alpha-mannosidase II"/>
    <property type="match status" value="1"/>
</dbReference>
<dbReference type="InterPro" id="IPR024745">
    <property type="entry name" value="GH44_cat"/>
</dbReference>
<accession>A0A7W9SM31</accession>
<reference evidence="2 3" key="1">
    <citation type="submission" date="2020-08" db="EMBL/GenBank/DDBJ databases">
        <title>Genomic Encyclopedia of Type Strains, Phase IV (KMG-IV): sequencing the most valuable type-strain genomes for metagenomic binning, comparative biology and taxonomic classification.</title>
        <authorList>
            <person name="Goeker M."/>
        </authorList>
    </citation>
    <scope>NUCLEOTIDE SEQUENCE [LARGE SCALE GENOMIC DNA]</scope>
    <source>
        <strain evidence="2 3">DSM 23562</strain>
    </source>
</reference>
<dbReference type="Pfam" id="PF12891">
    <property type="entry name" value="Glyco_hydro_44"/>
    <property type="match status" value="1"/>
</dbReference>
<dbReference type="Gene3D" id="3.20.20.80">
    <property type="entry name" value="Glycosidases"/>
    <property type="match status" value="1"/>
</dbReference>
<comment type="caution">
    <text evidence="2">The sequence shown here is derived from an EMBL/GenBank/DDBJ whole genome shotgun (WGS) entry which is preliminary data.</text>
</comment>
<name>A0A7W9SM31_ARMRO</name>
<dbReference type="EMBL" id="JACHGW010000001">
    <property type="protein sequence ID" value="MBB6048684.1"/>
    <property type="molecule type" value="Genomic_DNA"/>
</dbReference>
<proteinExistence type="predicted"/>